<keyword evidence="4" id="KW-1185">Reference proteome</keyword>
<dbReference type="InterPro" id="IPR003448">
    <property type="entry name" value="Mopterin_biosynth_MoaE"/>
</dbReference>
<evidence type="ECO:0000256" key="2">
    <source>
        <dbReference type="ARBA" id="ARBA00022679"/>
    </source>
</evidence>
<dbReference type="GO" id="GO:0016740">
    <property type="term" value="F:transferase activity"/>
    <property type="evidence" value="ECO:0007669"/>
    <property type="project" value="UniProtKB-KW"/>
</dbReference>
<gene>
    <name evidence="3" type="ORF">KSX_34950</name>
</gene>
<dbReference type="Gene3D" id="3.90.1170.40">
    <property type="entry name" value="Molybdopterin biosynthesis MoaE subunit"/>
    <property type="match status" value="1"/>
</dbReference>
<dbReference type="SUPFAM" id="SSF54690">
    <property type="entry name" value="Molybdopterin synthase subunit MoaE"/>
    <property type="match status" value="1"/>
</dbReference>
<protein>
    <recommendedName>
        <fullName evidence="5">Molybdenum cofactor biosynthesis protein MoaE</fullName>
    </recommendedName>
</protein>
<name>A0A8J3HWE8_9CHLR</name>
<dbReference type="RefSeq" id="WP_220194675.1">
    <property type="nucleotide sequence ID" value="NZ_BNJF01000001.1"/>
</dbReference>
<keyword evidence="1" id="KW-0963">Cytoplasm</keyword>
<dbReference type="CDD" id="cd00756">
    <property type="entry name" value="MoaE"/>
    <property type="match status" value="1"/>
</dbReference>
<dbReference type="AlphaFoldDB" id="A0A8J3HWE8"/>
<reference evidence="3" key="1">
    <citation type="submission" date="2020-10" db="EMBL/GenBank/DDBJ databases">
        <title>Taxonomic study of unclassified bacteria belonging to the class Ktedonobacteria.</title>
        <authorList>
            <person name="Yabe S."/>
            <person name="Wang C.M."/>
            <person name="Zheng Y."/>
            <person name="Sakai Y."/>
            <person name="Cavaletti L."/>
            <person name="Monciardini P."/>
            <person name="Donadio S."/>
        </authorList>
    </citation>
    <scope>NUCLEOTIDE SEQUENCE</scope>
    <source>
        <strain evidence="3">SOSP1-1</strain>
    </source>
</reference>
<evidence type="ECO:0000256" key="1">
    <source>
        <dbReference type="ARBA" id="ARBA00022490"/>
    </source>
</evidence>
<proteinExistence type="predicted"/>
<comment type="caution">
    <text evidence="3">The sequence shown here is derived from an EMBL/GenBank/DDBJ whole genome shotgun (WGS) entry which is preliminary data.</text>
</comment>
<evidence type="ECO:0000313" key="3">
    <source>
        <dbReference type="EMBL" id="GHO45332.1"/>
    </source>
</evidence>
<evidence type="ECO:0008006" key="5">
    <source>
        <dbReference type="Google" id="ProtNLM"/>
    </source>
</evidence>
<dbReference type="GO" id="GO:0006777">
    <property type="term" value="P:Mo-molybdopterin cofactor biosynthetic process"/>
    <property type="evidence" value="ECO:0007669"/>
    <property type="project" value="InterPro"/>
</dbReference>
<dbReference type="InterPro" id="IPR036563">
    <property type="entry name" value="MoaE_sf"/>
</dbReference>
<dbReference type="Proteomes" id="UP000612362">
    <property type="component" value="Unassembled WGS sequence"/>
</dbReference>
<evidence type="ECO:0000313" key="4">
    <source>
        <dbReference type="Proteomes" id="UP000612362"/>
    </source>
</evidence>
<dbReference type="Pfam" id="PF02391">
    <property type="entry name" value="MoaE"/>
    <property type="match status" value="1"/>
</dbReference>
<accession>A0A8J3HWE8</accession>
<sequence>MEPIVQLTHEPLRRDVLVEAVSHPSVGGIVVFEGVVRDNARGKEVRYLEYEAYEEMAYQQIQAICKEAQQRWGVERIAVAHRFGRLEIGEASVIIVVASPHRAEAFDACRYIIDTLKATVPIWKKEVATNGEEWVEG</sequence>
<dbReference type="FunFam" id="3.90.1170.40:FF:000002">
    <property type="entry name" value="Molybdopterin synthase catalytic subunit"/>
    <property type="match status" value="1"/>
</dbReference>
<organism evidence="3 4">
    <name type="scientific">Ktedonospora formicarum</name>
    <dbReference type="NCBI Taxonomy" id="2778364"/>
    <lineage>
        <taxon>Bacteria</taxon>
        <taxon>Bacillati</taxon>
        <taxon>Chloroflexota</taxon>
        <taxon>Ktedonobacteria</taxon>
        <taxon>Ktedonobacterales</taxon>
        <taxon>Ktedonobacteraceae</taxon>
        <taxon>Ktedonospora</taxon>
    </lineage>
</organism>
<dbReference type="EMBL" id="BNJF01000001">
    <property type="protein sequence ID" value="GHO45332.1"/>
    <property type="molecule type" value="Genomic_DNA"/>
</dbReference>
<keyword evidence="2" id="KW-0808">Transferase</keyword>
<dbReference type="PANTHER" id="PTHR23404">
    <property type="entry name" value="MOLYBDOPTERIN SYNTHASE RELATED"/>
    <property type="match status" value="1"/>
</dbReference>